<reference evidence="11" key="1">
    <citation type="submission" date="2023-07" db="EMBL/GenBank/DDBJ databases">
        <title>Novel species in the genus Lipingzhangella isolated from Sambhar Salt Lake.</title>
        <authorList>
            <person name="Jiya N."/>
            <person name="Kajale S."/>
            <person name="Sharma A."/>
        </authorList>
    </citation>
    <scope>NUCLEOTIDE SEQUENCE [LARGE SCALE GENOMIC DNA]</scope>
    <source>
        <strain evidence="11">LS1_29</strain>
    </source>
</reference>
<dbReference type="Pfam" id="PF01266">
    <property type="entry name" value="DAO"/>
    <property type="match status" value="1"/>
</dbReference>
<keyword evidence="5" id="KW-0274">FAD</keyword>
<keyword evidence="6 7" id="KW-0560">Oxidoreductase</keyword>
<evidence type="ECO:0000256" key="4">
    <source>
        <dbReference type="ARBA" id="ARBA00022798"/>
    </source>
</evidence>
<feature type="domain" description="FAD dependent oxidoreductase" evidence="8">
    <location>
        <begin position="28"/>
        <end position="385"/>
    </location>
</feature>
<dbReference type="InterPro" id="IPR006076">
    <property type="entry name" value="FAD-dep_OxRdtase"/>
</dbReference>
<keyword evidence="11" id="KW-1185">Reference proteome</keyword>
<gene>
    <name evidence="10" type="ORF">RIF23_17915</name>
</gene>
<dbReference type="Proteomes" id="UP001250214">
    <property type="component" value="Unassembled WGS sequence"/>
</dbReference>
<dbReference type="InterPro" id="IPR000447">
    <property type="entry name" value="G3P_DH_FAD-dep"/>
</dbReference>
<evidence type="ECO:0000313" key="10">
    <source>
        <dbReference type="EMBL" id="MDS1272169.1"/>
    </source>
</evidence>
<evidence type="ECO:0000256" key="5">
    <source>
        <dbReference type="ARBA" id="ARBA00022827"/>
    </source>
</evidence>
<dbReference type="PROSITE" id="PS00977">
    <property type="entry name" value="FAD_G3PDH_1"/>
    <property type="match status" value="1"/>
</dbReference>
<dbReference type="RefSeq" id="WP_310913738.1">
    <property type="nucleotide sequence ID" value="NZ_JAVLVT010000010.1"/>
</dbReference>
<protein>
    <recommendedName>
        <fullName evidence="7">Glycerol-3-phosphate dehydrogenase</fullName>
        <ecNumber evidence="7">1.1.5.3</ecNumber>
    </recommendedName>
</protein>
<dbReference type="Gene3D" id="3.30.9.10">
    <property type="entry name" value="D-Amino Acid Oxidase, subunit A, domain 2"/>
    <property type="match status" value="1"/>
</dbReference>
<sequence>MSSTPDTSLNAARRDRELAELRDGATVDLLVVGGGVTGAGVALDAASRGLSVALVERTDLAHGTSRFSSKLVHGGLRYLASGDVALAHESARERDILLRVTAPHLVRPLPMVLPLYEQTSVAQAAVLRAGLLAGDTLSAVAGTPARRLPRSRRLSRQETRRLVPGLRSPGLRGGLLFFEGQLVDDARLVVALARTAAGHGARILTRCAAETLDAHGATIHDRYRDQRFRLRARAVVNAAGVYSQDLVPGVRLSPSRGSHLVLDRDGTGIAQAALMVPIPGTRNRFAFALPQHDGRLYTGITDEPVSGPAPEVVDVPEADIRFLTDTLGSVLHSPPGRSEVRGAFAGLRPLLDGGTDSSADLSRRHTIVTSPEGIVTVVGGKLTTYRRMAQEAVDTVLATTGLSSGPCRTHRLPLVGAAPPDRLARLDAPRRLVRRYGTEAVRVRAEAAAEAEAAQADPAAPRLDTGADVDPHTEVAAGVTMAELRFAVRHEGALDTADLLERRTRIALVAEDRVRALPAARQALSAAGLASR</sequence>
<name>A0ABU2HBE8_9ACTN</name>
<dbReference type="EMBL" id="JAVLVT010000010">
    <property type="protein sequence ID" value="MDS1272169.1"/>
    <property type="molecule type" value="Genomic_DNA"/>
</dbReference>
<accession>A0ABU2HBE8</accession>
<comment type="cofactor">
    <cofactor evidence="1 7">
        <name>FAD</name>
        <dbReference type="ChEBI" id="CHEBI:57692"/>
    </cofactor>
</comment>
<evidence type="ECO:0000259" key="8">
    <source>
        <dbReference type="Pfam" id="PF01266"/>
    </source>
</evidence>
<dbReference type="PROSITE" id="PS00978">
    <property type="entry name" value="FAD_G3PDH_2"/>
    <property type="match status" value="1"/>
</dbReference>
<evidence type="ECO:0000256" key="2">
    <source>
        <dbReference type="ARBA" id="ARBA00007330"/>
    </source>
</evidence>
<proteinExistence type="inferred from homology"/>
<dbReference type="EC" id="1.1.5.3" evidence="7"/>
<comment type="similarity">
    <text evidence="2 7">Belongs to the FAD-dependent glycerol-3-phosphate dehydrogenase family.</text>
</comment>
<feature type="domain" description="Alpha-glycerophosphate oxidase C-terminal" evidence="9">
    <location>
        <begin position="407"/>
        <end position="520"/>
    </location>
</feature>
<evidence type="ECO:0000313" key="11">
    <source>
        <dbReference type="Proteomes" id="UP001250214"/>
    </source>
</evidence>
<dbReference type="PRINTS" id="PR01001">
    <property type="entry name" value="FADG3PDH"/>
</dbReference>
<dbReference type="PANTHER" id="PTHR11985">
    <property type="entry name" value="GLYCEROL-3-PHOSPHATE DEHYDROGENASE"/>
    <property type="match status" value="1"/>
</dbReference>
<dbReference type="InterPro" id="IPR036188">
    <property type="entry name" value="FAD/NAD-bd_sf"/>
</dbReference>
<comment type="catalytic activity">
    <reaction evidence="7">
        <text>a quinone + sn-glycerol 3-phosphate = dihydroxyacetone phosphate + a quinol</text>
        <dbReference type="Rhea" id="RHEA:18977"/>
        <dbReference type="ChEBI" id="CHEBI:24646"/>
        <dbReference type="ChEBI" id="CHEBI:57597"/>
        <dbReference type="ChEBI" id="CHEBI:57642"/>
        <dbReference type="ChEBI" id="CHEBI:132124"/>
        <dbReference type="EC" id="1.1.5.3"/>
    </reaction>
</comment>
<dbReference type="SUPFAM" id="SSF51905">
    <property type="entry name" value="FAD/NAD(P)-binding domain"/>
    <property type="match status" value="1"/>
</dbReference>
<evidence type="ECO:0000259" key="9">
    <source>
        <dbReference type="Pfam" id="PF16901"/>
    </source>
</evidence>
<keyword evidence="4" id="KW-0319">Glycerol metabolism</keyword>
<dbReference type="PANTHER" id="PTHR11985:SF35">
    <property type="entry name" value="ANAEROBIC GLYCEROL-3-PHOSPHATE DEHYDROGENASE SUBUNIT A"/>
    <property type="match status" value="1"/>
</dbReference>
<dbReference type="Gene3D" id="1.10.8.870">
    <property type="entry name" value="Alpha-glycerophosphate oxidase, cap domain"/>
    <property type="match status" value="1"/>
</dbReference>
<dbReference type="InterPro" id="IPR031656">
    <property type="entry name" value="DAO_C"/>
</dbReference>
<dbReference type="GO" id="GO:0016491">
    <property type="term" value="F:oxidoreductase activity"/>
    <property type="evidence" value="ECO:0007669"/>
    <property type="project" value="UniProtKB-KW"/>
</dbReference>
<dbReference type="Gene3D" id="3.50.50.60">
    <property type="entry name" value="FAD/NAD(P)-binding domain"/>
    <property type="match status" value="1"/>
</dbReference>
<evidence type="ECO:0000256" key="1">
    <source>
        <dbReference type="ARBA" id="ARBA00001974"/>
    </source>
</evidence>
<evidence type="ECO:0000256" key="6">
    <source>
        <dbReference type="ARBA" id="ARBA00023002"/>
    </source>
</evidence>
<keyword evidence="3 7" id="KW-0285">Flavoprotein</keyword>
<comment type="caution">
    <text evidence="10">The sequence shown here is derived from an EMBL/GenBank/DDBJ whole genome shotgun (WGS) entry which is preliminary data.</text>
</comment>
<evidence type="ECO:0000256" key="7">
    <source>
        <dbReference type="RuleBase" id="RU361217"/>
    </source>
</evidence>
<dbReference type="Pfam" id="PF16901">
    <property type="entry name" value="DAO_C"/>
    <property type="match status" value="1"/>
</dbReference>
<organism evidence="10 11">
    <name type="scientific">Lipingzhangella rawalii</name>
    <dbReference type="NCBI Taxonomy" id="2055835"/>
    <lineage>
        <taxon>Bacteria</taxon>
        <taxon>Bacillati</taxon>
        <taxon>Actinomycetota</taxon>
        <taxon>Actinomycetes</taxon>
        <taxon>Streptosporangiales</taxon>
        <taxon>Nocardiopsidaceae</taxon>
        <taxon>Lipingzhangella</taxon>
    </lineage>
</organism>
<dbReference type="InterPro" id="IPR038299">
    <property type="entry name" value="DAO_C_sf"/>
</dbReference>
<evidence type="ECO:0000256" key="3">
    <source>
        <dbReference type="ARBA" id="ARBA00022630"/>
    </source>
</evidence>